<dbReference type="InterPro" id="IPR000326">
    <property type="entry name" value="PAP2/HPO"/>
</dbReference>
<evidence type="ECO:0000259" key="2">
    <source>
        <dbReference type="SMART" id="SM00014"/>
    </source>
</evidence>
<keyword evidence="1" id="KW-0812">Transmembrane</keyword>
<organism evidence="3 4">
    <name type="scientific">Clostridium baratii str. Sullivan</name>
    <dbReference type="NCBI Taxonomy" id="1415775"/>
    <lineage>
        <taxon>Bacteria</taxon>
        <taxon>Bacillati</taxon>
        <taxon>Bacillota</taxon>
        <taxon>Clostridia</taxon>
        <taxon>Eubacteriales</taxon>
        <taxon>Clostridiaceae</taxon>
        <taxon>Clostridium</taxon>
    </lineage>
</organism>
<feature type="transmembrane region" description="Helical" evidence="1">
    <location>
        <begin position="31"/>
        <end position="49"/>
    </location>
</feature>
<name>A0A0A7FYT9_9CLOT</name>
<dbReference type="Pfam" id="PF01569">
    <property type="entry name" value="PAP2"/>
    <property type="match status" value="1"/>
</dbReference>
<dbReference type="HOGENOM" id="CLU_072573_8_1_9"/>
<accession>A0A0A7FYT9</accession>
<feature type="transmembrane region" description="Helical" evidence="1">
    <location>
        <begin position="150"/>
        <end position="168"/>
    </location>
</feature>
<dbReference type="STRING" id="1561.NPD11_1822"/>
<dbReference type="EMBL" id="CP006905">
    <property type="protein sequence ID" value="AIY84011.1"/>
    <property type="molecule type" value="Genomic_DNA"/>
</dbReference>
<evidence type="ECO:0000313" key="3">
    <source>
        <dbReference type="EMBL" id="AIY84011.1"/>
    </source>
</evidence>
<keyword evidence="1" id="KW-0472">Membrane</keyword>
<dbReference type="AlphaFoldDB" id="A0A0A7FYT9"/>
<protein>
    <submittedName>
        <fullName evidence="3">PAP2 superfamily protein</fullName>
    </submittedName>
</protein>
<keyword evidence="4" id="KW-1185">Reference proteome</keyword>
<feature type="domain" description="Phosphatidic acid phosphatase type 2/haloperoxidase" evidence="2">
    <location>
        <begin position="59"/>
        <end position="166"/>
    </location>
</feature>
<evidence type="ECO:0000256" key="1">
    <source>
        <dbReference type="SAM" id="Phobius"/>
    </source>
</evidence>
<dbReference type="SUPFAM" id="SSF48317">
    <property type="entry name" value="Acid phosphatase/Vanadium-dependent haloperoxidase"/>
    <property type="match status" value="1"/>
</dbReference>
<dbReference type="GO" id="GO:0005886">
    <property type="term" value="C:plasma membrane"/>
    <property type="evidence" value="ECO:0007669"/>
    <property type="project" value="InterPro"/>
</dbReference>
<feature type="transmembrane region" description="Helical" evidence="1">
    <location>
        <begin position="124"/>
        <end position="143"/>
    </location>
</feature>
<dbReference type="Proteomes" id="UP000030635">
    <property type="component" value="Chromosome"/>
</dbReference>
<sequence>MSLNMGVFHMINDLANKNATLDHIMIFCSKYLPYIFALTIVVTFIVGMIKGEIKYRKMAVSTVVFTIINLILSFIIGKLVYSPRPFVGHRANVLYYHAADTSFPSDHATATMSIALGFGMFSKAMGWIYTILSVLVGFSRIYVGHHYPTDVIGAYILVIITSLIYNRFLKNIVSNIYECVERKVINIIK</sequence>
<dbReference type="InterPro" id="IPR036938">
    <property type="entry name" value="PAP2/HPO_sf"/>
</dbReference>
<dbReference type="OrthoDB" id="9789113at2"/>
<proteinExistence type="predicted"/>
<dbReference type="eggNOG" id="COG0671">
    <property type="taxonomic scope" value="Bacteria"/>
</dbReference>
<dbReference type="KEGG" id="cbv:U729_1180"/>
<dbReference type="CDD" id="cd03385">
    <property type="entry name" value="PAP2_BcrC_like"/>
    <property type="match status" value="1"/>
</dbReference>
<keyword evidence="1" id="KW-1133">Transmembrane helix</keyword>
<feature type="transmembrane region" description="Helical" evidence="1">
    <location>
        <begin position="61"/>
        <end position="81"/>
    </location>
</feature>
<dbReference type="PANTHER" id="PTHR14969:SF58">
    <property type="entry name" value="UNDECAPRENYL-DIPHOSPHATASE BCRC"/>
    <property type="match status" value="1"/>
</dbReference>
<dbReference type="SMART" id="SM00014">
    <property type="entry name" value="acidPPc"/>
    <property type="match status" value="1"/>
</dbReference>
<dbReference type="GO" id="GO:0050380">
    <property type="term" value="F:undecaprenyl-diphosphatase activity"/>
    <property type="evidence" value="ECO:0007669"/>
    <property type="project" value="InterPro"/>
</dbReference>
<reference evidence="3 4" key="1">
    <citation type="journal article" date="2015" name="Infect. Genet. Evol.">
        <title>Genomic sequences of six botulinum neurotoxin-producing strains representing three clostridial species illustrate the mobility and diversity of botulinum neurotoxin genes.</title>
        <authorList>
            <person name="Smith T.J."/>
            <person name="Hill K.K."/>
            <person name="Xie G."/>
            <person name="Foley B.T."/>
            <person name="Williamson C.H."/>
            <person name="Foster J.T."/>
            <person name="Johnson S.L."/>
            <person name="Chertkov O."/>
            <person name="Teshima H."/>
            <person name="Gibbons H.S."/>
            <person name="Johnsky L.A."/>
            <person name="Karavis M.A."/>
            <person name="Smith L.A."/>
        </authorList>
    </citation>
    <scope>NUCLEOTIDE SEQUENCE [LARGE SCALE GENOMIC DNA]</scope>
    <source>
        <strain evidence="3">Sullivan</strain>
    </source>
</reference>
<dbReference type="PANTHER" id="PTHR14969">
    <property type="entry name" value="SPHINGOSINE-1-PHOSPHATE PHOSPHOHYDROLASE"/>
    <property type="match status" value="1"/>
</dbReference>
<dbReference type="InterPro" id="IPR033879">
    <property type="entry name" value="UPP_Pase"/>
</dbReference>
<evidence type="ECO:0000313" key="4">
    <source>
        <dbReference type="Proteomes" id="UP000030635"/>
    </source>
</evidence>
<dbReference type="Gene3D" id="1.20.144.10">
    <property type="entry name" value="Phosphatidic acid phosphatase type 2/haloperoxidase"/>
    <property type="match status" value="1"/>
</dbReference>
<gene>
    <name evidence="3" type="ORF">U729_1180</name>
</gene>